<comment type="caution">
    <text evidence="2">The sequence shown here is derived from an EMBL/GenBank/DDBJ whole genome shotgun (WGS) entry which is preliminary data.</text>
</comment>
<feature type="region of interest" description="Disordered" evidence="1">
    <location>
        <begin position="83"/>
        <end position="147"/>
    </location>
</feature>
<sequence>MDFDIHLNRPTANLHDILTDPTIPEWKKDLIVRKRNTNRILFGNLKLTCAPLGSICNHNTPTADAIRNDDITTAATATDANLTEEAELEQSEAADAEQNLSEQEAVENCIQLPPVPAEEQPAKERLQEEVEDFHPQEDSPQVNGASAAAGVGTDLADEDGAVDCCLSVSAAERVSPECRAWCEGAMRLNNDTDRFPAASKILLNVNPKSASNKAVVTLTNNKRPVLASSNKIMGEERPKMKSSVRKLSAPPLGSKPVVHTVNLGDPEEIKYGPGIVHKLRDRYINITLRETASANKQRPPLSNLRRASSLDNILDDPPAVRRPPPTAEKKQQPPVKAKTLSVAENIKRHRSMETLLFEKQAPLVNDDIVIIEHSQPLDTSPGKKTTTEEDDLPPPDVVKQTRQKFERRTHSLPQPSKQQGIVASRVATFKKPALQPKPANLEGLRRPEAPTQPAAPDLGKLLSPVEKKQPPVIISEEPKVATAADPKVAPAADPKVSPKPKVAPVELQPPSPPVVTKESPVKSPEAKTPPVKVPSPKESSLKVSAPKETPVKVVSPKESPVKETNETPLATVRVAKEVSPPPPRVLSPKQEKNVDDEVDDETSKIISKKALENIRKNGFSMVISPKGSPNLSHLPSGDKATSPQVISLHQKVQDKQVGVIRPITKVDSRVSEKNLINAVKSEQPLIKAVNLRPTKVDAAPSPPPTVVTKEPSADLWGNKKRPFNEQPSTQCFDFTTRKSVPDYIENDGLGQRPPPIGDEMDGGAVLTFAINFEIIGGNVLINGRSSLQKQPKASKMRIKFDDGATSMFEYPSEASLLLDDGASPLSSHPTDDGGVASQPRGLQSLPSGTGSLASYTPSKMSEDTFELGVTRAAAMTPVLQPPSQPQEDSFLLKPADDEDTVAWSSESASSDLLF</sequence>
<dbReference type="EMBL" id="CADEPI010000032">
    <property type="protein sequence ID" value="CAB3367670.1"/>
    <property type="molecule type" value="Genomic_DNA"/>
</dbReference>
<organism evidence="2 3">
    <name type="scientific">Cloeon dipterum</name>
    <dbReference type="NCBI Taxonomy" id="197152"/>
    <lineage>
        <taxon>Eukaryota</taxon>
        <taxon>Metazoa</taxon>
        <taxon>Ecdysozoa</taxon>
        <taxon>Arthropoda</taxon>
        <taxon>Hexapoda</taxon>
        <taxon>Insecta</taxon>
        <taxon>Pterygota</taxon>
        <taxon>Palaeoptera</taxon>
        <taxon>Ephemeroptera</taxon>
        <taxon>Pisciforma</taxon>
        <taxon>Baetidae</taxon>
        <taxon>Cloeon</taxon>
    </lineage>
</organism>
<feature type="compositionally biased region" description="Basic and acidic residues" evidence="1">
    <location>
        <begin position="120"/>
        <end position="137"/>
    </location>
</feature>
<feature type="compositionally biased region" description="Low complexity" evidence="1">
    <location>
        <begin position="528"/>
        <end position="544"/>
    </location>
</feature>
<name>A0A8S1CHB6_9INSE</name>
<dbReference type="Proteomes" id="UP000494165">
    <property type="component" value="Unassembled WGS sequence"/>
</dbReference>
<feature type="region of interest" description="Disordered" evidence="1">
    <location>
        <begin position="819"/>
        <end position="857"/>
    </location>
</feature>
<accession>A0A8S1CHB6</accession>
<feature type="region of interest" description="Disordered" evidence="1">
    <location>
        <begin position="430"/>
        <end position="602"/>
    </location>
</feature>
<feature type="compositionally biased region" description="Acidic residues" evidence="1">
    <location>
        <begin position="83"/>
        <end position="95"/>
    </location>
</feature>
<feature type="compositionally biased region" description="Polar residues" evidence="1">
    <location>
        <begin position="840"/>
        <end position="857"/>
    </location>
</feature>
<protein>
    <submittedName>
        <fullName evidence="2">Uncharacterized protein</fullName>
    </submittedName>
</protein>
<dbReference type="OrthoDB" id="6517071at2759"/>
<dbReference type="AlphaFoldDB" id="A0A8S1CHB6"/>
<evidence type="ECO:0000313" key="3">
    <source>
        <dbReference type="Proteomes" id="UP000494165"/>
    </source>
</evidence>
<proteinExistence type="predicted"/>
<feature type="compositionally biased region" description="Low complexity" evidence="1">
    <location>
        <begin position="480"/>
        <end position="505"/>
    </location>
</feature>
<evidence type="ECO:0000313" key="2">
    <source>
        <dbReference type="EMBL" id="CAB3367670.1"/>
    </source>
</evidence>
<feature type="region of interest" description="Disordered" evidence="1">
    <location>
        <begin position="375"/>
        <end position="396"/>
    </location>
</feature>
<evidence type="ECO:0000256" key="1">
    <source>
        <dbReference type="SAM" id="MobiDB-lite"/>
    </source>
</evidence>
<keyword evidence="3" id="KW-1185">Reference proteome</keyword>
<reference evidence="2 3" key="1">
    <citation type="submission" date="2020-04" db="EMBL/GenBank/DDBJ databases">
        <authorList>
            <person name="Alioto T."/>
            <person name="Alioto T."/>
            <person name="Gomez Garrido J."/>
        </authorList>
    </citation>
    <scope>NUCLEOTIDE SEQUENCE [LARGE SCALE GENOMIC DNA]</scope>
</reference>
<feature type="region of interest" description="Disordered" evidence="1">
    <location>
        <begin position="696"/>
        <end position="722"/>
    </location>
</feature>
<gene>
    <name evidence="2" type="ORF">CLODIP_2_CD02093</name>
</gene>
<feature type="region of interest" description="Disordered" evidence="1">
    <location>
        <begin position="291"/>
        <end position="338"/>
    </location>
</feature>